<accession>A0A5B7G434</accession>
<proteinExistence type="predicted"/>
<protein>
    <submittedName>
        <fullName evidence="2">Uncharacterized protein</fullName>
    </submittedName>
</protein>
<reference evidence="2 3" key="1">
    <citation type="submission" date="2019-05" db="EMBL/GenBank/DDBJ databases">
        <title>Another draft genome of Portunus trituberculatus and its Hox gene families provides insights of decapod evolution.</title>
        <authorList>
            <person name="Jeong J.-H."/>
            <person name="Song I."/>
            <person name="Kim S."/>
            <person name="Choi T."/>
            <person name="Kim D."/>
            <person name="Ryu S."/>
            <person name="Kim W."/>
        </authorList>
    </citation>
    <scope>NUCLEOTIDE SEQUENCE [LARGE SCALE GENOMIC DNA]</scope>
    <source>
        <tissue evidence="2">Muscle</tissue>
    </source>
</reference>
<feature type="region of interest" description="Disordered" evidence="1">
    <location>
        <begin position="1"/>
        <end position="41"/>
    </location>
</feature>
<dbReference type="Proteomes" id="UP000324222">
    <property type="component" value="Unassembled WGS sequence"/>
</dbReference>
<name>A0A5B7G434_PORTR</name>
<sequence length="172" mass="19174">MMVMIDDDDDDVDEDEYDDEEEEEEKEDKGEEQEEEKQEEEEELFSKASCAISLSSVLPTLVEVAVLIVVGRIQGHTPLQLSSLETPSCPQLSPLVVVVEVVVLVGDGSDGDGGGGYIHVVRRAALKARSKTRINKEYFARENKPPSRPATQPSPLPLLERNVQIRCELRRL</sequence>
<gene>
    <name evidence="2" type="ORF">E2C01_045796</name>
</gene>
<comment type="caution">
    <text evidence="2">The sequence shown here is derived from an EMBL/GenBank/DDBJ whole genome shotgun (WGS) entry which is preliminary data.</text>
</comment>
<organism evidence="2 3">
    <name type="scientific">Portunus trituberculatus</name>
    <name type="common">Swimming crab</name>
    <name type="synonym">Neptunus trituberculatus</name>
    <dbReference type="NCBI Taxonomy" id="210409"/>
    <lineage>
        <taxon>Eukaryota</taxon>
        <taxon>Metazoa</taxon>
        <taxon>Ecdysozoa</taxon>
        <taxon>Arthropoda</taxon>
        <taxon>Crustacea</taxon>
        <taxon>Multicrustacea</taxon>
        <taxon>Malacostraca</taxon>
        <taxon>Eumalacostraca</taxon>
        <taxon>Eucarida</taxon>
        <taxon>Decapoda</taxon>
        <taxon>Pleocyemata</taxon>
        <taxon>Brachyura</taxon>
        <taxon>Eubrachyura</taxon>
        <taxon>Portunoidea</taxon>
        <taxon>Portunidae</taxon>
        <taxon>Portuninae</taxon>
        <taxon>Portunus</taxon>
    </lineage>
</organism>
<dbReference type="AlphaFoldDB" id="A0A5B7G434"/>
<dbReference type="EMBL" id="VSRR010010520">
    <property type="protein sequence ID" value="MPC51938.1"/>
    <property type="molecule type" value="Genomic_DNA"/>
</dbReference>
<evidence type="ECO:0000256" key="1">
    <source>
        <dbReference type="SAM" id="MobiDB-lite"/>
    </source>
</evidence>
<evidence type="ECO:0000313" key="3">
    <source>
        <dbReference type="Proteomes" id="UP000324222"/>
    </source>
</evidence>
<evidence type="ECO:0000313" key="2">
    <source>
        <dbReference type="EMBL" id="MPC51938.1"/>
    </source>
</evidence>
<keyword evidence="3" id="KW-1185">Reference proteome</keyword>